<evidence type="ECO:0000313" key="2">
    <source>
        <dbReference type="Proteomes" id="UP000323506"/>
    </source>
</evidence>
<name>A0A5D2BA33_GOSDA</name>
<evidence type="ECO:0000313" key="1">
    <source>
        <dbReference type="EMBL" id="TYG52963.1"/>
    </source>
</evidence>
<protein>
    <submittedName>
        <fullName evidence="1">Uncharacterized protein</fullName>
    </submittedName>
</protein>
<proteinExistence type="predicted"/>
<reference evidence="1 2" key="1">
    <citation type="submission" date="2019-06" db="EMBL/GenBank/DDBJ databases">
        <title>WGS assembly of Gossypium darwinii.</title>
        <authorList>
            <person name="Chen Z.J."/>
            <person name="Sreedasyam A."/>
            <person name="Ando A."/>
            <person name="Song Q."/>
            <person name="De L."/>
            <person name="Hulse-Kemp A."/>
            <person name="Ding M."/>
            <person name="Ye W."/>
            <person name="Kirkbride R."/>
            <person name="Jenkins J."/>
            <person name="Plott C."/>
            <person name="Lovell J."/>
            <person name="Lin Y.-M."/>
            <person name="Vaughn R."/>
            <person name="Liu B."/>
            <person name="Li W."/>
            <person name="Simpson S."/>
            <person name="Scheffler B."/>
            <person name="Saski C."/>
            <person name="Grover C."/>
            <person name="Hu G."/>
            <person name="Conover J."/>
            <person name="Carlson J."/>
            <person name="Shu S."/>
            <person name="Boston L."/>
            <person name="Williams M."/>
            <person name="Peterson D."/>
            <person name="Mcgee K."/>
            <person name="Jones D."/>
            <person name="Wendel J."/>
            <person name="Stelly D."/>
            <person name="Grimwood J."/>
            <person name="Schmutz J."/>
        </authorList>
    </citation>
    <scope>NUCLEOTIDE SEQUENCE [LARGE SCALE GENOMIC DNA]</scope>
    <source>
        <strain evidence="1">1808015.09</strain>
    </source>
</reference>
<keyword evidence="2" id="KW-1185">Reference proteome</keyword>
<sequence>MHKLPRQTERLSDSLKLIWRLKLSPIISSHQPQSRSEMSLAKSRIKIYANDLVLWGSLFKSRKVFEHLTLAIRPIFNDLGEPLPIPQIGFRYHPC</sequence>
<dbReference type="EMBL" id="CM017709">
    <property type="protein sequence ID" value="TYG52963.1"/>
    <property type="molecule type" value="Genomic_DNA"/>
</dbReference>
<dbReference type="Proteomes" id="UP000323506">
    <property type="component" value="Chromosome D09"/>
</dbReference>
<gene>
    <name evidence="1" type="ORF">ES288_D09G070700v1</name>
</gene>
<organism evidence="1 2">
    <name type="scientific">Gossypium darwinii</name>
    <name type="common">Darwin's cotton</name>
    <name type="synonym">Gossypium barbadense var. darwinii</name>
    <dbReference type="NCBI Taxonomy" id="34276"/>
    <lineage>
        <taxon>Eukaryota</taxon>
        <taxon>Viridiplantae</taxon>
        <taxon>Streptophyta</taxon>
        <taxon>Embryophyta</taxon>
        <taxon>Tracheophyta</taxon>
        <taxon>Spermatophyta</taxon>
        <taxon>Magnoliopsida</taxon>
        <taxon>eudicotyledons</taxon>
        <taxon>Gunneridae</taxon>
        <taxon>Pentapetalae</taxon>
        <taxon>rosids</taxon>
        <taxon>malvids</taxon>
        <taxon>Malvales</taxon>
        <taxon>Malvaceae</taxon>
        <taxon>Malvoideae</taxon>
        <taxon>Gossypium</taxon>
    </lineage>
</organism>
<accession>A0A5D2BA33</accession>
<dbReference type="AlphaFoldDB" id="A0A5D2BA33"/>